<organism evidence="1 2">
    <name type="scientific">Mucilaginibacter mallensis</name>
    <dbReference type="NCBI Taxonomy" id="652787"/>
    <lineage>
        <taxon>Bacteria</taxon>
        <taxon>Pseudomonadati</taxon>
        <taxon>Bacteroidota</taxon>
        <taxon>Sphingobacteriia</taxon>
        <taxon>Sphingobacteriales</taxon>
        <taxon>Sphingobacteriaceae</taxon>
        <taxon>Mucilaginibacter</taxon>
    </lineage>
</organism>
<keyword evidence="2" id="KW-1185">Reference proteome</keyword>
<dbReference type="EMBL" id="LT629740">
    <property type="protein sequence ID" value="SDS97938.1"/>
    <property type="molecule type" value="Genomic_DNA"/>
</dbReference>
<name>A0A1H1WKT8_MUCMA</name>
<proteinExistence type="predicted"/>
<dbReference type="Proteomes" id="UP000199679">
    <property type="component" value="Chromosome I"/>
</dbReference>
<gene>
    <name evidence="1" type="ORF">SAMN05216490_2222</name>
</gene>
<dbReference type="STRING" id="652787.SAMN05216490_2222"/>
<evidence type="ECO:0000313" key="1">
    <source>
        <dbReference type="EMBL" id="SDS97938.1"/>
    </source>
</evidence>
<dbReference type="AlphaFoldDB" id="A0A1H1WKT8"/>
<sequence length="92" mass="10626">MITAFNLIRETLHHNSDITGPISAFAFGSATRPDTKPNDMDLLIVYHEAWQPELIRQLLRDIHLPIHLIFMLPDEQIETNFIALQECIALEF</sequence>
<evidence type="ECO:0000313" key="2">
    <source>
        <dbReference type="Proteomes" id="UP000199679"/>
    </source>
</evidence>
<evidence type="ECO:0008006" key="3">
    <source>
        <dbReference type="Google" id="ProtNLM"/>
    </source>
</evidence>
<dbReference type="InterPro" id="IPR043519">
    <property type="entry name" value="NT_sf"/>
</dbReference>
<reference evidence="1 2" key="1">
    <citation type="submission" date="2016-10" db="EMBL/GenBank/DDBJ databases">
        <authorList>
            <person name="de Groot N.N."/>
        </authorList>
    </citation>
    <scope>NUCLEOTIDE SEQUENCE [LARGE SCALE GENOMIC DNA]</scope>
    <source>
        <strain evidence="1 2">MP1X4</strain>
    </source>
</reference>
<protein>
    <recommendedName>
        <fullName evidence="3">Nucleotidyltransferase domain-containing protein</fullName>
    </recommendedName>
</protein>
<dbReference type="SUPFAM" id="SSF81301">
    <property type="entry name" value="Nucleotidyltransferase"/>
    <property type="match status" value="1"/>
</dbReference>
<accession>A0A1H1WKT8</accession>